<keyword evidence="2" id="KW-1185">Reference proteome</keyword>
<protein>
    <submittedName>
        <fullName evidence="1">Uncharacterized protein</fullName>
    </submittedName>
</protein>
<gene>
    <name evidence="1" type="ORF">OXX778_LOCUS17969</name>
</gene>
<reference evidence="1" key="1">
    <citation type="submission" date="2021-02" db="EMBL/GenBank/DDBJ databases">
        <authorList>
            <person name="Nowell W R."/>
        </authorList>
    </citation>
    <scope>NUCLEOTIDE SEQUENCE</scope>
    <source>
        <strain evidence="1">Ploen Becks lab</strain>
    </source>
</reference>
<comment type="caution">
    <text evidence="1">The sequence shown here is derived from an EMBL/GenBank/DDBJ whole genome shotgun (WGS) entry which is preliminary data.</text>
</comment>
<dbReference type="Proteomes" id="UP000663879">
    <property type="component" value="Unassembled WGS sequence"/>
</dbReference>
<evidence type="ECO:0000313" key="2">
    <source>
        <dbReference type="Proteomes" id="UP000663879"/>
    </source>
</evidence>
<organism evidence="1 2">
    <name type="scientific">Brachionus calyciflorus</name>
    <dbReference type="NCBI Taxonomy" id="104777"/>
    <lineage>
        <taxon>Eukaryota</taxon>
        <taxon>Metazoa</taxon>
        <taxon>Spiralia</taxon>
        <taxon>Gnathifera</taxon>
        <taxon>Rotifera</taxon>
        <taxon>Eurotatoria</taxon>
        <taxon>Monogononta</taxon>
        <taxon>Pseudotrocha</taxon>
        <taxon>Ploima</taxon>
        <taxon>Brachionidae</taxon>
        <taxon>Brachionus</taxon>
    </lineage>
</organism>
<sequence length="275" mass="32339">MLKSPNCPSHIKRIQRRMGIVKMIKECKKPIWKREVPLIDLTGEEPRETTEKPKQQPIRTTTMTTQTNVTAINKTCQIGEYVVSFSGRGGSHIEIIRRNQEIQTLPFFEDFSNPFDKNKVLEEPKKLMDWKLRKIDYKIKKVDRKEYLNSMKNISPNNSEITKLKPYTNAQLKQNINISTDPRRRTREQIFGTYMNDNNKEQIKKLSDTKMKEIIEIFGSDYEDNNDVVEIEQPFDKINKNDDLIKELFGTDISDSEEEDENMDILDISVQMEEL</sequence>
<dbReference type="AlphaFoldDB" id="A0A814J660"/>
<accession>A0A814J660</accession>
<proteinExistence type="predicted"/>
<name>A0A814J660_9BILA</name>
<evidence type="ECO:0000313" key="1">
    <source>
        <dbReference type="EMBL" id="CAF1033113.1"/>
    </source>
</evidence>
<dbReference type="EMBL" id="CAJNOC010004772">
    <property type="protein sequence ID" value="CAF1033113.1"/>
    <property type="molecule type" value="Genomic_DNA"/>
</dbReference>